<gene>
    <name evidence="1" type="ORF">ABRP34_09220</name>
</gene>
<proteinExistence type="predicted"/>
<dbReference type="RefSeq" id="WP_353712997.1">
    <property type="nucleotide sequence ID" value="NZ_CP159279.1"/>
</dbReference>
<name>A0AAU8EWH4_9MICC</name>
<protein>
    <recommendedName>
        <fullName evidence="2">Aminoglycoside phosphotransferase domain-containing protein</fullName>
    </recommendedName>
</protein>
<dbReference type="InterPro" id="IPR011009">
    <property type="entry name" value="Kinase-like_dom_sf"/>
</dbReference>
<evidence type="ECO:0008006" key="2">
    <source>
        <dbReference type="Google" id="ProtNLM"/>
    </source>
</evidence>
<evidence type="ECO:0000313" key="1">
    <source>
        <dbReference type="EMBL" id="XCH13137.1"/>
    </source>
</evidence>
<accession>A0AAU8EWH4</accession>
<reference evidence="1" key="1">
    <citation type="submission" date="2024-06" db="EMBL/GenBank/DDBJ databases">
        <title>Biodegradation of dimethachlon by Arthrobacter sp. K5: mechanistic insights and ecological implications.</title>
        <authorList>
            <person name="Hu S."/>
            <person name="Lu P."/>
        </authorList>
    </citation>
    <scope>NUCLEOTIDE SEQUENCE</scope>
    <source>
        <strain evidence="1">K5</strain>
    </source>
</reference>
<dbReference type="EMBL" id="CP159279">
    <property type="protein sequence ID" value="XCH13137.1"/>
    <property type="molecule type" value="Genomic_DNA"/>
</dbReference>
<dbReference type="SUPFAM" id="SSF56112">
    <property type="entry name" value="Protein kinase-like (PK-like)"/>
    <property type="match status" value="1"/>
</dbReference>
<organism evidence="1">
    <name type="scientific">Arthrobacter sp. K5</name>
    <dbReference type="NCBI Taxonomy" id="2839623"/>
    <lineage>
        <taxon>Bacteria</taxon>
        <taxon>Bacillati</taxon>
        <taxon>Actinomycetota</taxon>
        <taxon>Actinomycetes</taxon>
        <taxon>Micrococcales</taxon>
        <taxon>Micrococcaceae</taxon>
        <taxon>Arthrobacter</taxon>
    </lineage>
</organism>
<dbReference type="AlphaFoldDB" id="A0AAU8EWH4"/>
<sequence length="394" mass="42131">MTWHPPLPRRVTDAAGTAWTVQRAWPGTTPGSYVLEVRCPDRPGVMAGHFSGGAFEAITVDDPRLPALAAESARGEVVVHRAHKRAVLRAPEAFIKVFRPGRALAAAASHSISAAALTEGGFNTPRLVSAGPDVLVFSRLAGRSFHDLGHSQAGSTDAAYAAMWARWSRAWAGTVTAAGSSAFQDSLQQLPLRDAAKEAASLQRWVDHWLRHSEGIAAAAPARAVLLSRVQVVTETLLGTPPDRVGWAHGDLHDKQILGGQMLVARESGGQVVGSRGSASKTAATSAAPGLLDFDESCQAETALDLANLDVHLELRWRQNLLTTRRYAIAHAAVMSAAECLHVSPHRFSAYAASTRLRLACLYSFRPPWGADAATYLVSGYLPAQARPCPNERR</sequence>